<feature type="transmembrane region" description="Helical" evidence="6">
    <location>
        <begin position="42"/>
        <end position="62"/>
    </location>
</feature>
<feature type="transmembrane region" description="Helical" evidence="6">
    <location>
        <begin position="150"/>
        <end position="168"/>
    </location>
</feature>
<evidence type="ECO:0000256" key="3">
    <source>
        <dbReference type="ARBA" id="ARBA00022692"/>
    </source>
</evidence>
<proteinExistence type="inferred from homology"/>
<dbReference type="InterPro" id="IPR000620">
    <property type="entry name" value="EamA_dom"/>
</dbReference>
<reference evidence="8" key="1">
    <citation type="submission" date="2024-05" db="EMBL/GenBank/DDBJ databases">
        <authorList>
            <person name="Kim S."/>
            <person name="Heo J."/>
            <person name="Choi H."/>
            <person name="Choi Y."/>
            <person name="Kwon S.-W."/>
            <person name="Kim Y."/>
        </authorList>
    </citation>
    <scope>NUCLEOTIDE SEQUENCE</scope>
    <source>
        <strain evidence="8">KACC 23698</strain>
    </source>
</reference>
<dbReference type="PANTHER" id="PTHR22911:SF6">
    <property type="entry name" value="SOLUTE CARRIER FAMILY 35 MEMBER G1"/>
    <property type="match status" value="1"/>
</dbReference>
<sequence>MSTFVQNRRGVLAMLAAMAVFTTSDALMKLVRTALPPGEVVFVRGLFAVLFSVALLVGMGHVRDARRVLAGPAALRAGVEAIVALCFVTALGHMALADLTAIGQSSPILIAVFCAVTGLEPMGWRRWAAVLTGFAGVLLVVRPTGESFDVYTLVALLSAVFVAVRDLVTRRIHPSVPTAAVLAATSTAVCAAGAVLGLAEDWIAPTPAQWAGLGGAGLAVALGHLCVITAFRGVDVTVVSPFRYSVIVWAILAGAAVFGEIPDATTLAGATLVVGSGVYTVHRERIRARDAARELGTADA</sequence>
<feature type="transmembrane region" description="Helical" evidence="6">
    <location>
        <begin position="264"/>
        <end position="281"/>
    </location>
</feature>
<keyword evidence="3 6" id="KW-0812">Transmembrane</keyword>
<evidence type="ECO:0000256" key="2">
    <source>
        <dbReference type="ARBA" id="ARBA00009853"/>
    </source>
</evidence>
<evidence type="ECO:0000256" key="6">
    <source>
        <dbReference type="SAM" id="Phobius"/>
    </source>
</evidence>
<evidence type="ECO:0000256" key="4">
    <source>
        <dbReference type="ARBA" id="ARBA00022989"/>
    </source>
</evidence>
<accession>A0AAU7JIL1</accession>
<evidence type="ECO:0000256" key="1">
    <source>
        <dbReference type="ARBA" id="ARBA00004141"/>
    </source>
</evidence>
<comment type="similarity">
    <text evidence="2">Belongs to the drug/metabolite transporter (DMT) superfamily. 10 TMS drug/metabolite exporter (DME) (TC 2.A.7.3) family.</text>
</comment>
<feature type="transmembrane region" description="Helical" evidence="6">
    <location>
        <begin position="242"/>
        <end position="258"/>
    </location>
</feature>
<feature type="transmembrane region" description="Helical" evidence="6">
    <location>
        <begin position="74"/>
        <end position="95"/>
    </location>
</feature>
<gene>
    <name evidence="8" type="ORF">ABEG18_04770</name>
</gene>
<dbReference type="InterPro" id="IPR037185">
    <property type="entry name" value="EmrE-like"/>
</dbReference>
<name>A0AAU7JIL1_9HYPH</name>
<feature type="transmembrane region" description="Helical" evidence="6">
    <location>
        <begin position="126"/>
        <end position="144"/>
    </location>
</feature>
<dbReference type="RefSeq" id="WP_406856952.1">
    <property type="nucleotide sequence ID" value="NZ_CP157484.1"/>
</dbReference>
<feature type="domain" description="EamA" evidence="7">
    <location>
        <begin position="153"/>
        <end position="276"/>
    </location>
</feature>
<keyword evidence="4 6" id="KW-1133">Transmembrane helix</keyword>
<comment type="subcellular location">
    <subcellularLocation>
        <location evidence="1">Membrane</location>
        <topology evidence="1">Multi-pass membrane protein</topology>
    </subcellularLocation>
</comment>
<dbReference type="GO" id="GO:0016020">
    <property type="term" value="C:membrane"/>
    <property type="evidence" value="ECO:0007669"/>
    <property type="project" value="UniProtKB-SubCell"/>
</dbReference>
<evidence type="ECO:0000313" key="8">
    <source>
        <dbReference type="EMBL" id="XBO40098.1"/>
    </source>
</evidence>
<dbReference type="Pfam" id="PF00892">
    <property type="entry name" value="EamA"/>
    <property type="match status" value="2"/>
</dbReference>
<dbReference type="EMBL" id="CP157484">
    <property type="protein sequence ID" value="XBO40098.1"/>
    <property type="molecule type" value="Genomic_DNA"/>
</dbReference>
<feature type="domain" description="EamA" evidence="7">
    <location>
        <begin position="9"/>
        <end position="141"/>
    </location>
</feature>
<organism evidence="8">
    <name type="scientific">Alsobacter sp. KACC 23698</name>
    <dbReference type="NCBI Taxonomy" id="3149229"/>
    <lineage>
        <taxon>Bacteria</taxon>
        <taxon>Pseudomonadati</taxon>
        <taxon>Pseudomonadota</taxon>
        <taxon>Alphaproteobacteria</taxon>
        <taxon>Hyphomicrobiales</taxon>
        <taxon>Alsobacteraceae</taxon>
        <taxon>Alsobacter</taxon>
    </lineage>
</organism>
<keyword evidence="5 6" id="KW-0472">Membrane</keyword>
<evidence type="ECO:0000259" key="7">
    <source>
        <dbReference type="Pfam" id="PF00892"/>
    </source>
</evidence>
<feature type="transmembrane region" description="Helical" evidence="6">
    <location>
        <begin position="180"/>
        <end position="198"/>
    </location>
</feature>
<protein>
    <submittedName>
        <fullName evidence="8">DMT family transporter</fullName>
    </submittedName>
</protein>
<dbReference type="SUPFAM" id="SSF103481">
    <property type="entry name" value="Multidrug resistance efflux transporter EmrE"/>
    <property type="match status" value="2"/>
</dbReference>
<dbReference type="AlphaFoldDB" id="A0AAU7JIL1"/>
<evidence type="ECO:0000256" key="5">
    <source>
        <dbReference type="ARBA" id="ARBA00023136"/>
    </source>
</evidence>
<dbReference type="PANTHER" id="PTHR22911">
    <property type="entry name" value="ACYL-MALONYL CONDENSING ENZYME-RELATED"/>
    <property type="match status" value="1"/>
</dbReference>
<feature type="transmembrane region" description="Helical" evidence="6">
    <location>
        <begin position="101"/>
        <end position="119"/>
    </location>
</feature>
<feature type="transmembrane region" description="Helical" evidence="6">
    <location>
        <begin position="210"/>
        <end position="230"/>
    </location>
</feature>